<dbReference type="SUPFAM" id="SSF111038">
    <property type="entry name" value="YjbQ-like"/>
    <property type="match status" value="1"/>
</dbReference>
<reference evidence="1" key="1">
    <citation type="journal article" date="2014" name="Front. Microbiol.">
        <title>High frequency of phylogenetically diverse reductive dehalogenase-homologous genes in deep subseafloor sedimentary metagenomes.</title>
        <authorList>
            <person name="Kawai M."/>
            <person name="Futagami T."/>
            <person name="Toyoda A."/>
            <person name="Takaki Y."/>
            <person name="Nishi S."/>
            <person name="Hori S."/>
            <person name="Arai W."/>
            <person name="Tsubouchi T."/>
            <person name="Morono Y."/>
            <person name="Uchiyama I."/>
            <person name="Ito T."/>
            <person name="Fujiyama A."/>
            <person name="Inagaki F."/>
            <person name="Takami H."/>
        </authorList>
    </citation>
    <scope>NUCLEOTIDE SEQUENCE</scope>
    <source>
        <strain evidence="1">Expedition CK06-06</strain>
    </source>
</reference>
<dbReference type="Pfam" id="PF01894">
    <property type="entry name" value="YjbQ"/>
    <property type="match status" value="1"/>
</dbReference>
<dbReference type="AlphaFoldDB" id="X0U6Q4"/>
<dbReference type="Gene3D" id="2.60.120.460">
    <property type="entry name" value="YjbQ-like"/>
    <property type="match status" value="1"/>
</dbReference>
<dbReference type="InterPro" id="IPR001602">
    <property type="entry name" value="UPF0047_YjbQ-like"/>
</dbReference>
<dbReference type="EMBL" id="BARS01019905">
    <property type="protein sequence ID" value="GAF96037.1"/>
    <property type="molecule type" value="Genomic_DNA"/>
</dbReference>
<feature type="non-terminal residue" evidence="1">
    <location>
        <position position="1"/>
    </location>
</feature>
<dbReference type="InterPro" id="IPR035917">
    <property type="entry name" value="YjbQ-like_sf"/>
</dbReference>
<comment type="caution">
    <text evidence="1">The sequence shown here is derived from an EMBL/GenBank/DDBJ whole genome shotgun (WGS) entry which is preliminary data.</text>
</comment>
<proteinExistence type="predicted"/>
<accession>X0U6Q4</accession>
<gene>
    <name evidence="1" type="ORF">S01H1_32175</name>
</gene>
<organism evidence="1">
    <name type="scientific">marine sediment metagenome</name>
    <dbReference type="NCBI Taxonomy" id="412755"/>
    <lineage>
        <taxon>unclassified sequences</taxon>
        <taxon>metagenomes</taxon>
        <taxon>ecological metagenomes</taxon>
    </lineage>
</organism>
<sequence length="71" mass="7840">ITKYLHSYLMVVYHSEISINSKGENDIIDITTDVQKVVSESGLKEGICCIFVAGSTGTISTIEYEPVAYKH</sequence>
<evidence type="ECO:0000313" key="1">
    <source>
        <dbReference type="EMBL" id="GAF96037.1"/>
    </source>
</evidence>
<protein>
    <submittedName>
        <fullName evidence="1">Uncharacterized protein</fullName>
    </submittedName>
</protein>
<name>X0U6Q4_9ZZZZ</name>